<accession>A0ABY5TRP8</accession>
<dbReference type="NCBIfam" id="TIGR01844">
    <property type="entry name" value="type_I_sec_TolC"/>
    <property type="match status" value="1"/>
</dbReference>
<evidence type="ECO:0000256" key="2">
    <source>
        <dbReference type="ARBA" id="ARBA00007613"/>
    </source>
</evidence>
<dbReference type="Gene3D" id="1.20.1600.10">
    <property type="entry name" value="Outer membrane efflux proteins (OEP)"/>
    <property type="match status" value="1"/>
</dbReference>
<sequence length="454" mass="49836">MHIVKKHFLIVAVAFLAPQLAVSDSLVDIYESALENDPVLRAARATFNADREGKNISRAALLPQLSITGEYKESETDDSSPLFGTGGTIDSDSTSYGASLSQAIFDMPSWYRFQGSKSLSESARAQFAADQQSLIIRVSDAYFNVLRAYDNMQTRNAEERAIQRQLEQTRERFEVGLLPVTDVHEAQAVYDDAVVNSLEAQGALNIAFEQLQVLTGEDHNVLAGLAEKFVATNPQPLSNSEWVDFAIGNNYPLKVAKLGKDAAYNNAKAAAAARLPKVTGSATYFDSDSDGTRYNDPFDSQQDGNAFAISVTMPIWLGGSLDAQRRQAKQRSLASDEGYIATKRNTVQATRSLHQLVLTNTARVKARAQSIISADSALQATQAGYEVGTRNIVDVLVAQRTVFQARRNFANARYDYILSMMRLKEVAGQLSPDDVYELNAWLDPQLVINKAANQ</sequence>
<keyword evidence="3" id="KW-0813">Transport</keyword>
<name>A0ABY5TRP8_9GAMM</name>
<dbReference type="InterPro" id="IPR010130">
    <property type="entry name" value="T1SS_OMP_TolC"/>
</dbReference>
<keyword evidence="8" id="KW-0732">Signal</keyword>
<dbReference type="PANTHER" id="PTHR30026:SF20">
    <property type="entry name" value="OUTER MEMBRANE PROTEIN TOLC"/>
    <property type="match status" value="1"/>
</dbReference>
<dbReference type="PANTHER" id="PTHR30026">
    <property type="entry name" value="OUTER MEMBRANE PROTEIN TOLC"/>
    <property type="match status" value="1"/>
</dbReference>
<keyword evidence="4" id="KW-1134">Transmembrane beta strand</keyword>
<dbReference type="InterPro" id="IPR051906">
    <property type="entry name" value="TolC-like"/>
</dbReference>
<keyword evidence="10" id="KW-1185">Reference proteome</keyword>
<evidence type="ECO:0000256" key="8">
    <source>
        <dbReference type="SAM" id="SignalP"/>
    </source>
</evidence>
<keyword evidence="6" id="KW-0472">Membrane</keyword>
<evidence type="ECO:0000256" key="7">
    <source>
        <dbReference type="ARBA" id="ARBA00023237"/>
    </source>
</evidence>
<proteinExistence type="inferred from homology"/>
<gene>
    <name evidence="9" type="ORF">NYF23_01575</name>
</gene>
<comment type="subcellular location">
    <subcellularLocation>
        <location evidence="1">Cell outer membrane</location>
    </subcellularLocation>
</comment>
<comment type="similarity">
    <text evidence="2">Belongs to the outer membrane factor (OMF) (TC 1.B.17) family.</text>
</comment>
<dbReference type="Proteomes" id="UP001059934">
    <property type="component" value="Chromosome"/>
</dbReference>
<organism evidence="9 10">
    <name type="scientific">SAR92 clade bacterium H455</name>
    <dbReference type="NCBI Taxonomy" id="2974818"/>
    <lineage>
        <taxon>Bacteria</taxon>
        <taxon>Pseudomonadati</taxon>
        <taxon>Pseudomonadota</taxon>
        <taxon>Gammaproteobacteria</taxon>
        <taxon>Cellvibrionales</taxon>
        <taxon>Porticoccaceae</taxon>
        <taxon>SAR92 clade</taxon>
    </lineage>
</organism>
<evidence type="ECO:0000256" key="4">
    <source>
        <dbReference type="ARBA" id="ARBA00022452"/>
    </source>
</evidence>
<evidence type="ECO:0000313" key="9">
    <source>
        <dbReference type="EMBL" id="UVW35311.1"/>
    </source>
</evidence>
<protein>
    <submittedName>
        <fullName evidence="9">TolC family outer membrane protein</fullName>
    </submittedName>
</protein>
<dbReference type="SUPFAM" id="SSF56954">
    <property type="entry name" value="Outer membrane efflux proteins (OEP)"/>
    <property type="match status" value="1"/>
</dbReference>
<evidence type="ECO:0000256" key="3">
    <source>
        <dbReference type="ARBA" id="ARBA00022448"/>
    </source>
</evidence>
<reference evidence="9" key="1">
    <citation type="submission" date="2022-08" db="EMBL/GenBank/DDBJ databases">
        <title>Catabolic pathway analysis in culturable SAR92 clade bacteria reveals their overlooked roles in DMSP degradation in coastal seas.</title>
        <authorList>
            <person name="He X."/>
            <person name="Zhang X."/>
            <person name="Zhang Y."/>
        </authorList>
    </citation>
    <scope>NUCLEOTIDE SEQUENCE</scope>
    <source>
        <strain evidence="9">H455</strain>
    </source>
</reference>
<feature type="chain" id="PRO_5045425755" evidence="8">
    <location>
        <begin position="24"/>
        <end position="454"/>
    </location>
</feature>
<evidence type="ECO:0000256" key="1">
    <source>
        <dbReference type="ARBA" id="ARBA00004442"/>
    </source>
</evidence>
<dbReference type="Pfam" id="PF02321">
    <property type="entry name" value="OEP"/>
    <property type="match status" value="2"/>
</dbReference>
<evidence type="ECO:0000256" key="5">
    <source>
        <dbReference type="ARBA" id="ARBA00022692"/>
    </source>
</evidence>
<keyword evidence="7" id="KW-0998">Cell outer membrane</keyword>
<keyword evidence="5" id="KW-0812">Transmembrane</keyword>
<feature type="signal peptide" evidence="8">
    <location>
        <begin position="1"/>
        <end position="23"/>
    </location>
</feature>
<dbReference type="InterPro" id="IPR003423">
    <property type="entry name" value="OMP_efflux"/>
</dbReference>
<evidence type="ECO:0000256" key="6">
    <source>
        <dbReference type="ARBA" id="ARBA00023136"/>
    </source>
</evidence>
<dbReference type="EMBL" id="CP103416">
    <property type="protein sequence ID" value="UVW35311.1"/>
    <property type="molecule type" value="Genomic_DNA"/>
</dbReference>
<evidence type="ECO:0000313" key="10">
    <source>
        <dbReference type="Proteomes" id="UP001059934"/>
    </source>
</evidence>